<protein>
    <recommendedName>
        <fullName evidence="4">DUF4190 domain-containing protein</fullName>
    </recommendedName>
</protein>
<evidence type="ECO:0000256" key="1">
    <source>
        <dbReference type="SAM" id="Phobius"/>
    </source>
</evidence>
<evidence type="ECO:0008006" key="4">
    <source>
        <dbReference type="Google" id="ProtNLM"/>
    </source>
</evidence>
<keyword evidence="1" id="KW-0812">Transmembrane</keyword>
<gene>
    <name evidence="2" type="ORF">K8F61_00670</name>
</gene>
<reference evidence="2 3" key="1">
    <citation type="submission" date="2023-01" db="EMBL/GenBank/DDBJ databases">
        <title>Characterization of estradiol degrading bacteria Microbacterium sp. MZT7 and reveal degrading genes through genome analysis.</title>
        <authorList>
            <person name="Hao P."/>
            <person name="Gao Y."/>
        </authorList>
    </citation>
    <scope>NUCLEOTIDE SEQUENCE [LARGE SCALE GENOMIC DNA]</scope>
    <source>
        <strain evidence="2 3">MZT7</strain>
    </source>
</reference>
<dbReference type="EMBL" id="CP082781">
    <property type="protein sequence ID" value="UGS26784.1"/>
    <property type="molecule type" value="Genomic_DNA"/>
</dbReference>
<feature type="transmembrane region" description="Helical" evidence="1">
    <location>
        <begin position="77"/>
        <end position="103"/>
    </location>
</feature>
<keyword evidence="1" id="KW-0472">Membrane</keyword>
<keyword evidence="3" id="KW-1185">Reference proteome</keyword>
<dbReference type="Proteomes" id="UP001199642">
    <property type="component" value="Chromosome"/>
</dbReference>
<dbReference type="RefSeq" id="WP_231820363.1">
    <property type="nucleotide sequence ID" value="NZ_CP082781.1"/>
</dbReference>
<feature type="transmembrane region" description="Helical" evidence="1">
    <location>
        <begin position="49"/>
        <end position="70"/>
    </location>
</feature>
<accession>A0ABY3RRU0</accession>
<organism evidence="2 3">
    <name type="scientific">Microbacterium resistens</name>
    <dbReference type="NCBI Taxonomy" id="156977"/>
    <lineage>
        <taxon>Bacteria</taxon>
        <taxon>Bacillati</taxon>
        <taxon>Actinomycetota</taxon>
        <taxon>Actinomycetes</taxon>
        <taxon>Micrococcales</taxon>
        <taxon>Microbacteriaceae</taxon>
        <taxon>Microbacterium</taxon>
    </lineage>
</organism>
<evidence type="ECO:0000313" key="2">
    <source>
        <dbReference type="EMBL" id="UGS26784.1"/>
    </source>
</evidence>
<keyword evidence="1" id="KW-1133">Transmembrane helix</keyword>
<proteinExistence type="predicted"/>
<sequence>MSDDTILPAASDAPSRVRSRTATTAIWLSSAALLLCAALVIPYLAPRNIVFGILLVIAAAAAVTGLVLGIRARRPRAALASAIVALAVDVALLAVFLFGLAALSAPHDQVELRGQGPGTLHATFSSEGESDTMTWPSDGGYKSFPTTGSWAELTVEAAREDASAQVECQILWNGEIVVEETGTGTVTCRYDAR</sequence>
<name>A0ABY3RRU0_9MICO</name>
<evidence type="ECO:0000313" key="3">
    <source>
        <dbReference type="Proteomes" id="UP001199642"/>
    </source>
</evidence>
<feature type="transmembrane region" description="Helical" evidence="1">
    <location>
        <begin position="25"/>
        <end position="43"/>
    </location>
</feature>